<sequence>MTDRRADRPFKAAAMAALALGLVALPGAARAQVFGGWGGWDDGGTWDGLGPQQVRRAISQRGFRVLAPLRRNGNVFVADVLDQRGQHERLIVAAADAQILQRFMVDDGRQPGAFPRGTDDGRDVTARGSDDDRGLVPPSDIPDTGRRSARPIDRDAAPPQRFGDLAPGEADAPASLESPLRRTPPPIRTVKPRPRVVERTPEAPAGGREPGPVESTPLAPATPRPAVAAPPPAPAPVAKAPAPAPAPAPAVVASRPEPASAPVPVGAAAAGAAPAAPATASRRMTDPLAIPGGGDARPVRNVATGITGTPAPAPAKAGDVPVAPLD</sequence>
<feature type="compositionally biased region" description="Basic and acidic residues" evidence="1">
    <location>
        <begin position="143"/>
        <end position="156"/>
    </location>
</feature>
<feature type="compositionally biased region" description="Low complexity" evidence="1">
    <location>
        <begin position="303"/>
        <end position="318"/>
    </location>
</feature>
<reference evidence="3 4" key="1">
    <citation type="submission" date="2018-12" db="EMBL/GenBank/DDBJ databases">
        <authorList>
            <person name="Grouzdev D.S."/>
            <person name="Krutkina M.S."/>
        </authorList>
    </citation>
    <scope>NUCLEOTIDE SEQUENCE [LARGE SCALE GENOMIC DNA]</scope>
    <source>
        <strain evidence="3 4">RmlP026</strain>
    </source>
</reference>
<feature type="compositionally biased region" description="Basic and acidic residues" evidence="1">
    <location>
        <begin position="117"/>
        <end position="134"/>
    </location>
</feature>
<organism evidence="3 4">
    <name type="scientific">Lichenibacterium minor</name>
    <dbReference type="NCBI Taxonomy" id="2316528"/>
    <lineage>
        <taxon>Bacteria</taxon>
        <taxon>Pseudomonadati</taxon>
        <taxon>Pseudomonadota</taxon>
        <taxon>Alphaproteobacteria</taxon>
        <taxon>Hyphomicrobiales</taxon>
        <taxon>Lichenihabitantaceae</taxon>
        <taxon>Lichenibacterium</taxon>
    </lineage>
</organism>
<comment type="caution">
    <text evidence="3">The sequence shown here is derived from an EMBL/GenBank/DDBJ whole genome shotgun (WGS) entry which is preliminary data.</text>
</comment>
<feature type="signal peptide" evidence="2">
    <location>
        <begin position="1"/>
        <end position="31"/>
    </location>
</feature>
<feature type="compositionally biased region" description="Pro residues" evidence="1">
    <location>
        <begin position="220"/>
        <end position="235"/>
    </location>
</feature>
<evidence type="ECO:0000313" key="4">
    <source>
        <dbReference type="Proteomes" id="UP000290759"/>
    </source>
</evidence>
<evidence type="ECO:0000313" key="3">
    <source>
        <dbReference type="EMBL" id="RYC33199.1"/>
    </source>
</evidence>
<feature type="chain" id="PRO_5020948783" evidence="2">
    <location>
        <begin position="32"/>
        <end position="326"/>
    </location>
</feature>
<feature type="compositionally biased region" description="Low complexity" evidence="1">
    <location>
        <begin position="249"/>
        <end position="281"/>
    </location>
</feature>
<protein>
    <submittedName>
        <fullName evidence="3">Uncharacterized protein</fullName>
    </submittedName>
</protein>
<feature type="compositionally biased region" description="Low complexity" evidence="1">
    <location>
        <begin position="202"/>
        <end position="212"/>
    </location>
</feature>
<dbReference type="OrthoDB" id="8233832at2"/>
<keyword evidence="4" id="KW-1185">Reference proteome</keyword>
<gene>
    <name evidence="3" type="ORF">D3273_04860</name>
</gene>
<accession>A0A4Q2U8V2</accession>
<dbReference type="EMBL" id="QYBB01000003">
    <property type="protein sequence ID" value="RYC33199.1"/>
    <property type="molecule type" value="Genomic_DNA"/>
</dbReference>
<dbReference type="RefSeq" id="WP_129224056.1">
    <property type="nucleotide sequence ID" value="NZ_QYBB01000003.1"/>
</dbReference>
<keyword evidence="2" id="KW-0732">Signal</keyword>
<dbReference type="AlphaFoldDB" id="A0A4Q2U8V2"/>
<evidence type="ECO:0000256" key="2">
    <source>
        <dbReference type="SAM" id="SignalP"/>
    </source>
</evidence>
<feature type="region of interest" description="Disordered" evidence="1">
    <location>
        <begin position="108"/>
        <end position="326"/>
    </location>
</feature>
<reference evidence="3 4" key="2">
    <citation type="submission" date="2019-02" db="EMBL/GenBank/DDBJ databases">
        <title>'Lichenibacterium ramalinii' gen. nov. sp. nov., 'Lichenibacterium minor' gen. nov. sp. nov.</title>
        <authorList>
            <person name="Pankratov T."/>
        </authorList>
    </citation>
    <scope>NUCLEOTIDE SEQUENCE [LARGE SCALE GENOMIC DNA]</scope>
    <source>
        <strain evidence="3 4">RmlP026</strain>
    </source>
</reference>
<name>A0A4Q2U8V2_9HYPH</name>
<evidence type="ECO:0000256" key="1">
    <source>
        <dbReference type="SAM" id="MobiDB-lite"/>
    </source>
</evidence>
<proteinExistence type="predicted"/>
<dbReference type="Proteomes" id="UP000290759">
    <property type="component" value="Unassembled WGS sequence"/>
</dbReference>